<proteinExistence type="inferred from homology"/>
<dbReference type="InterPro" id="IPR005111">
    <property type="entry name" value="MoeA_C_domain_IV"/>
</dbReference>
<evidence type="ECO:0000256" key="6">
    <source>
        <dbReference type="ARBA" id="ARBA00047317"/>
    </source>
</evidence>
<dbReference type="EC" id="2.10.1.1" evidence="7"/>
<evidence type="ECO:0000256" key="4">
    <source>
        <dbReference type="ARBA" id="ARBA00022505"/>
    </source>
</evidence>
<evidence type="ECO:0000313" key="10">
    <source>
        <dbReference type="Proteomes" id="UP000515728"/>
    </source>
</evidence>
<reference evidence="9 10" key="1">
    <citation type="submission" date="2020-08" db="EMBL/GenBank/DDBJ databases">
        <authorList>
            <person name="Mo P."/>
        </authorList>
    </citation>
    <scope>NUCLEOTIDE SEQUENCE [LARGE SCALE GENOMIC DNA]</scope>
    <source>
        <strain evidence="9 10">CGMCC 4.1532</strain>
    </source>
</reference>
<dbReference type="Pfam" id="PF00994">
    <property type="entry name" value="MoCF_biosynth"/>
    <property type="match status" value="1"/>
</dbReference>
<name>A0A7G7MAM7_9PSEU</name>
<keyword evidence="7" id="KW-0479">Metal-binding</keyword>
<dbReference type="SUPFAM" id="SSF63867">
    <property type="entry name" value="MoeA C-terminal domain-like"/>
    <property type="match status" value="1"/>
</dbReference>
<dbReference type="Gene3D" id="2.170.190.11">
    <property type="entry name" value="Molybdopterin biosynthesis moea protein, domain 3"/>
    <property type="match status" value="1"/>
</dbReference>
<comment type="similarity">
    <text evidence="3 7">Belongs to the MoeA family.</text>
</comment>
<dbReference type="SUPFAM" id="SSF63882">
    <property type="entry name" value="MoeA N-terminal region -like"/>
    <property type="match status" value="1"/>
</dbReference>
<gene>
    <name evidence="9" type="ORF">H6H00_16200</name>
</gene>
<organism evidence="9 10">
    <name type="scientific">Pseudonocardia petroleophila</name>
    <dbReference type="NCBI Taxonomy" id="37331"/>
    <lineage>
        <taxon>Bacteria</taxon>
        <taxon>Bacillati</taxon>
        <taxon>Actinomycetota</taxon>
        <taxon>Actinomycetes</taxon>
        <taxon>Pseudonocardiales</taxon>
        <taxon>Pseudonocardiaceae</taxon>
        <taxon>Pseudonocardia</taxon>
    </lineage>
</organism>
<evidence type="ECO:0000313" key="9">
    <source>
        <dbReference type="EMBL" id="QNG49838.1"/>
    </source>
</evidence>
<dbReference type="GO" id="GO:0006777">
    <property type="term" value="P:Mo-molybdopterin cofactor biosynthetic process"/>
    <property type="evidence" value="ECO:0007669"/>
    <property type="project" value="UniProtKB-UniRule"/>
</dbReference>
<dbReference type="Gene3D" id="3.90.105.10">
    <property type="entry name" value="Molybdopterin biosynthesis moea protein, domain 2"/>
    <property type="match status" value="1"/>
</dbReference>
<feature type="domain" description="MoaB/Mog" evidence="8">
    <location>
        <begin position="163"/>
        <end position="306"/>
    </location>
</feature>
<dbReference type="UniPathway" id="UPA00344"/>
<comment type="pathway">
    <text evidence="2 7">Cofactor biosynthesis; molybdopterin biosynthesis.</text>
</comment>
<evidence type="ECO:0000256" key="5">
    <source>
        <dbReference type="ARBA" id="ARBA00023150"/>
    </source>
</evidence>
<dbReference type="InterPro" id="IPR036688">
    <property type="entry name" value="MoeA_C_domain_IV_sf"/>
</dbReference>
<dbReference type="SUPFAM" id="SSF53218">
    <property type="entry name" value="Molybdenum cofactor biosynthesis proteins"/>
    <property type="match status" value="1"/>
</dbReference>
<dbReference type="InterPro" id="IPR036135">
    <property type="entry name" value="MoeA_linker/N_sf"/>
</dbReference>
<keyword evidence="7" id="KW-0460">Magnesium</keyword>
<dbReference type="Pfam" id="PF03454">
    <property type="entry name" value="MoeA_C"/>
    <property type="match status" value="1"/>
</dbReference>
<dbReference type="PANTHER" id="PTHR10192">
    <property type="entry name" value="MOLYBDOPTERIN BIOSYNTHESIS PROTEIN"/>
    <property type="match status" value="1"/>
</dbReference>
<dbReference type="EMBL" id="CP060131">
    <property type="protein sequence ID" value="QNG49838.1"/>
    <property type="molecule type" value="Genomic_DNA"/>
</dbReference>
<dbReference type="InterPro" id="IPR038987">
    <property type="entry name" value="MoeA-like"/>
</dbReference>
<dbReference type="InterPro" id="IPR001453">
    <property type="entry name" value="MoaB/Mog_dom"/>
</dbReference>
<comment type="catalytic activity">
    <reaction evidence="6">
        <text>adenylyl-molybdopterin + molybdate = Mo-molybdopterin + AMP + H(+)</text>
        <dbReference type="Rhea" id="RHEA:35047"/>
        <dbReference type="ChEBI" id="CHEBI:15378"/>
        <dbReference type="ChEBI" id="CHEBI:36264"/>
        <dbReference type="ChEBI" id="CHEBI:62727"/>
        <dbReference type="ChEBI" id="CHEBI:71302"/>
        <dbReference type="ChEBI" id="CHEBI:456215"/>
        <dbReference type="EC" id="2.10.1.1"/>
    </reaction>
</comment>
<keyword evidence="7" id="KW-0808">Transferase</keyword>
<protein>
    <recommendedName>
        <fullName evidence="7">Molybdopterin molybdenumtransferase</fullName>
        <ecNumber evidence="7">2.10.1.1</ecNumber>
    </recommendedName>
</protein>
<evidence type="ECO:0000259" key="8">
    <source>
        <dbReference type="SMART" id="SM00852"/>
    </source>
</evidence>
<dbReference type="Gene3D" id="3.40.980.10">
    <property type="entry name" value="MoaB/Mog-like domain"/>
    <property type="match status" value="1"/>
</dbReference>
<sequence>MGGPSVGTATALWRAALGGPPLVGSEPVPVPDAAGRVTAGPVLARLSAPAVPCSAMDGIAVTAADTAGGTVAADGFEVVDTGDPIPPGRDAVVMREHLRRRPDGTVGLPGPVPAGQHVRPVGEAVRAGAEVVPAGRVLRPADLAAAATGGLRTVEVRRRPVVTVVPTGDEVRPLGADLGPGELLDTNSIMLAATLRAWGADVRVTGIQPDLPERIRDTVRSAARDSDLVLVLAGSSAGRDDHTAGVVRGLGSVVVHGVAIRPGHPVLLGTLHGAGGRVVVPVVGVPGYPAAAALSVELFALPLLADLQGRNPERRPSVPARLCGAVPSRPGVEEYVLVALPGDGTAVPLSRGAGSQSALARADAVLRIDAGCAGHEAGDAVLVQPVDQPGWAGAGPVAEGGGRLAV</sequence>
<dbReference type="Gene3D" id="2.40.340.10">
    <property type="entry name" value="MoeA, C-terminal, domain IV"/>
    <property type="match status" value="1"/>
</dbReference>
<dbReference type="Pfam" id="PF03453">
    <property type="entry name" value="MoeA_N"/>
    <property type="match status" value="1"/>
</dbReference>
<evidence type="ECO:0000256" key="2">
    <source>
        <dbReference type="ARBA" id="ARBA00005046"/>
    </source>
</evidence>
<dbReference type="PANTHER" id="PTHR10192:SF16">
    <property type="entry name" value="MOLYBDOPTERIN MOLYBDENUMTRANSFERASE"/>
    <property type="match status" value="1"/>
</dbReference>
<dbReference type="GO" id="GO:0005829">
    <property type="term" value="C:cytosol"/>
    <property type="evidence" value="ECO:0007669"/>
    <property type="project" value="TreeGrafter"/>
</dbReference>
<dbReference type="InterPro" id="IPR036425">
    <property type="entry name" value="MoaB/Mog-like_dom_sf"/>
</dbReference>
<dbReference type="CDD" id="cd00887">
    <property type="entry name" value="MoeA"/>
    <property type="match status" value="1"/>
</dbReference>
<accession>A0A7G7MAM7</accession>
<dbReference type="GO" id="GO:0046872">
    <property type="term" value="F:metal ion binding"/>
    <property type="evidence" value="ECO:0007669"/>
    <property type="project" value="UniProtKB-UniRule"/>
</dbReference>
<dbReference type="Proteomes" id="UP000515728">
    <property type="component" value="Chromosome"/>
</dbReference>
<dbReference type="KEGG" id="ppel:H6H00_16200"/>
<keyword evidence="10" id="KW-1185">Reference proteome</keyword>
<dbReference type="RefSeq" id="WP_185716602.1">
    <property type="nucleotide sequence ID" value="NZ_BAAAWI010000001.1"/>
</dbReference>
<comment type="cofactor">
    <cofactor evidence="7">
        <name>Mg(2+)</name>
        <dbReference type="ChEBI" id="CHEBI:18420"/>
    </cofactor>
</comment>
<dbReference type="InterPro" id="IPR005110">
    <property type="entry name" value="MoeA_linker/N"/>
</dbReference>
<evidence type="ECO:0000256" key="7">
    <source>
        <dbReference type="RuleBase" id="RU365090"/>
    </source>
</evidence>
<dbReference type="AlphaFoldDB" id="A0A7G7MAM7"/>
<comment type="function">
    <text evidence="1 7">Catalyzes the insertion of molybdate into adenylated molybdopterin with the concomitant release of AMP.</text>
</comment>
<keyword evidence="5 7" id="KW-0501">Molybdenum cofactor biosynthesis</keyword>
<evidence type="ECO:0000256" key="3">
    <source>
        <dbReference type="ARBA" id="ARBA00010763"/>
    </source>
</evidence>
<dbReference type="SMART" id="SM00852">
    <property type="entry name" value="MoCF_biosynth"/>
    <property type="match status" value="1"/>
</dbReference>
<evidence type="ECO:0000256" key="1">
    <source>
        <dbReference type="ARBA" id="ARBA00002901"/>
    </source>
</evidence>
<dbReference type="GO" id="GO:0061599">
    <property type="term" value="F:molybdopterin molybdotransferase activity"/>
    <property type="evidence" value="ECO:0007669"/>
    <property type="project" value="UniProtKB-UniRule"/>
</dbReference>
<keyword evidence="4 7" id="KW-0500">Molybdenum</keyword>